<protein>
    <submittedName>
        <fullName evidence="4">Tetratricopeptide repeat protein</fullName>
    </submittedName>
</protein>
<evidence type="ECO:0000256" key="2">
    <source>
        <dbReference type="ARBA" id="ARBA00022803"/>
    </source>
</evidence>
<accession>A0ABD4SZM4</accession>
<evidence type="ECO:0000313" key="5">
    <source>
        <dbReference type="Proteomes" id="UP000031561"/>
    </source>
</evidence>
<keyword evidence="5" id="KW-1185">Reference proteome</keyword>
<dbReference type="Pfam" id="PF13181">
    <property type="entry name" value="TPR_8"/>
    <property type="match status" value="1"/>
</dbReference>
<keyword evidence="2 3" id="KW-0802">TPR repeat</keyword>
<dbReference type="InterPro" id="IPR050498">
    <property type="entry name" value="Ycf3"/>
</dbReference>
<evidence type="ECO:0000313" key="4">
    <source>
        <dbReference type="EMBL" id="MCM1981906.1"/>
    </source>
</evidence>
<proteinExistence type="predicted"/>
<dbReference type="Pfam" id="PF13174">
    <property type="entry name" value="TPR_6"/>
    <property type="match status" value="1"/>
</dbReference>
<dbReference type="AlphaFoldDB" id="A0ABD4SZM4"/>
<dbReference type="SMART" id="SM00028">
    <property type="entry name" value="TPR"/>
    <property type="match status" value="9"/>
</dbReference>
<reference evidence="4 5" key="1">
    <citation type="journal article" date="2015" name="Genome Announc.">
        <title>Draft Genome Sequence of Filamentous Marine Cyanobacterium Lyngbya confervoides Strain BDU141951.</title>
        <authorList>
            <person name="Chandrababunaidu M.M."/>
            <person name="Sen D."/>
            <person name="Tripathy S."/>
        </authorList>
    </citation>
    <scope>NUCLEOTIDE SEQUENCE [LARGE SCALE GENOMIC DNA]</scope>
    <source>
        <strain evidence="4 5">BDU141951</strain>
    </source>
</reference>
<feature type="repeat" description="TPR" evidence="3">
    <location>
        <begin position="274"/>
        <end position="307"/>
    </location>
</feature>
<evidence type="ECO:0000256" key="3">
    <source>
        <dbReference type="PROSITE-ProRule" id="PRU00339"/>
    </source>
</evidence>
<comment type="caution">
    <text evidence="4">The sequence shown here is derived from an EMBL/GenBank/DDBJ whole genome shotgun (WGS) entry which is preliminary data.</text>
</comment>
<dbReference type="Pfam" id="PF13432">
    <property type="entry name" value="TPR_16"/>
    <property type="match status" value="2"/>
</dbReference>
<dbReference type="PANTHER" id="PTHR44858">
    <property type="entry name" value="TETRATRICOPEPTIDE REPEAT PROTEIN 6"/>
    <property type="match status" value="1"/>
</dbReference>
<dbReference type="PANTHER" id="PTHR44858:SF1">
    <property type="entry name" value="UDP-N-ACETYLGLUCOSAMINE--PEPTIDE N-ACETYLGLUCOSAMINYLTRANSFERASE SPINDLY-RELATED"/>
    <property type="match status" value="1"/>
</dbReference>
<feature type="repeat" description="TPR" evidence="3">
    <location>
        <begin position="36"/>
        <end position="69"/>
    </location>
</feature>
<dbReference type="Pfam" id="PF13414">
    <property type="entry name" value="TPR_11"/>
    <property type="match status" value="1"/>
</dbReference>
<organism evidence="4 5">
    <name type="scientific">Lyngbya confervoides BDU141951</name>
    <dbReference type="NCBI Taxonomy" id="1574623"/>
    <lineage>
        <taxon>Bacteria</taxon>
        <taxon>Bacillati</taxon>
        <taxon>Cyanobacteriota</taxon>
        <taxon>Cyanophyceae</taxon>
        <taxon>Oscillatoriophycideae</taxon>
        <taxon>Oscillatoriales</taxon>
        <taxon>Microcoleaceae</taxon>
        <taxon>Lyngbya</taxon>
    </lineage>
</organism>
<evidence type="ECO:0000256" key="1">
    <source>
        <dbReference type="ARBA" id="ARBA00022737"/>
    </source>
</evidence>
<dbReference type="PROSITE" id="PS50005">
    <property type="entry name" value="TPR"/>
    <property type="match status" value="3"/>
</dbReference>
<keyword evidence="1" id="KW-0677">Repeat</keyword>
<dbReference type="Proteomes" id="UP000031561">
    <property type="component" value="Unassembled WGS sequence"/>
</dbReference>
<name>A0ABD4SZM4_9CYAN</name>
<dbReference type="RefSeq" id="WP_166280085.1">
    <property type="nucleotide sequence ID" value="NZ_JTHE03000023.1"/>
</dbReference>
<dbReference type="SUPFAM" id="SSF48452">
    <property type="entry name" value="TPR-like"/>
    <property type="match status" value="1"/>
</dbReference>
<dbReference type="InterPro" id="IPR011990">
    <property type="entry name" value="TPR-like_helical_dom_sf"/>
</dbReference>
<dbReference type="Gene3D" id="1.25.40.10">
    <property type="entry name" value="Tetratricopeptide repeat domain"/>
    <property type="match status" value="3"/>
</dbReference>
<dbReference type="EMBL" id="JTHE03000023">
    <property type="protein sequence ID" value="MCM1981906.1"/>
    <property type="molecule type" value="Genomic_DNA"/>
</dbReference>
<feature type="repeat" description="TPR" evidence="3">
    <location>
        <begin position="240"/>
        <end position="273"/>
    </location>
</feature>
<dbReference type="InterPro" id="IPR019734">
    <property type="entry name" value="TPR_rpt"/>
</dbReference>
<gene>
    <name evidence="4" type="ORF">QQ91_0003545</name>
</gene>
<sequence length="421" mass="46952">MTHSLWTQALAQIQARDYTGAIATLTQLIESHPHDAPAYFQRGKAHFQAGQIYEAVSDYGKTLALDPQHAQAYYGRALARLTLKNPLGALADINAALDQQPDYAAAHQLRATLHERQAQTRQAIADYKAAAKLFLAQDKPDGARYCLDKIDQIQAQTIRPPSSHPHSPTPGEKDYFQHILSLTQQGDTRQALEDINWILQADSQDGRAHCCRGLVYLKQGNLQGAMADLNQALALQFTDALVYRSRAKARLQLGDIQGAIADCNQALSLSPEDAETYVARGNAYRSMQHYLGAIEDYGEALSRHPENPEVFFDRGNTYALIGDRPQAIADYQRAMTLFCAQENWPQYHRVQNQLAALESQAPAAAASSPGDRLYQRLLGLIGGNRDLAEGMIKRMKHQYPGRSQEWYLESVIHNLEQNLDF</sequence>